<dbReference type="InterPro" id="IPR036249">
    <property type="entry name" value="Thioredoxin-like_sf"/>
</dbReference>
<dbReference type="Pfam" id="PF10417">
    <property type="entry name" value="1-cysPrx_C"/>
    <property type="match status" value="1"/>
</dbReference>
<gene>
    <name evidence="9" type="ORF">DASB73_041250</name>
</gene>
<comment type="similarity">
    <text evidence="5">Belongs to the peroxiredoxin family. Prx6 subfamily.</text>
</comment>
<dbReference type="PANTHER" id="PTHR10681">
    <property type="entry name" value="THIOREDOXIN PEROXIDASE"/>
    <property type="match status" value="1"/>
</dbReference>
<dbReference type="InterPro" id="IPR050217">
    <property type="entry name" value="Peroxiredoxin"/>
</dbReference>
<dbReference type="InterPro" id="IPR013766">
    <property type="entry name" value="Thioredoxin_domain"/>
</dbReference>
<dbReference type="CDD" id="cd03016">
    <property type="entry name" value="PRX_1cys"/>
    <property type="match status" value="1"/>
</dbReference>
<evidence type="ECO:0000256" key="3">
    <source>
        <dbReference type="ARBA" id="ARBA00023002"/>
    </source>
</evidence>
<dbReference type="GO" id="GO:0008379">
    <property type="term" value="F:thioredoxin peroxidase activity"/>
    <property type="evidence" value="ECO:0007669"/>
    <property type="project" value="TreeGrafter"/>
</dbReference>
<dbReference type="InterPro" id="IPR019479">
    <property type="entry name" value="Peroxiredoxin_C"/>
</dbReference>
<name>A0AAV5RPJ2_STABA</name>
<dbReference type="InterPro" id="IPR024706">
    <property type="entry name" value="Peroxiredoxin_AhpC-typ"/>
</dbReference>
<evidence type="ECO:0000256" key="4">
    <source>
        <dbReference type="ARBA" id="ARBA00023284"/>
    </source>
</evidence>
<evidence type="ECO:0000256" key="2">
    <source>
        <dbReference type="ARBA" id="ARBA00022862"/>
    </source>
</evidence>
<evidence type="ECO:0000256" key="6">
    <source>
        <dbReference type="PIRNR" id="PIRNR000239"/>
    </source>
</evidence>
<keyword evidence="1 6" id="KW-0575">Peroxidase</keyword>
<proteinExistence type="inferred from homology"/>
<organism evidence="9 10">
    <name type="scientific">Starmerella bacillaris</name>
    <name type="common">Yeast</name>
    <name type="synonym">Candida zemplinina</name>
    <dbReference type="NCBI Taxonomy" id="1247836"/>
    <lineage>
        <taxon>Eukaryota</taxon>
        <taxon>Fungi</taxon>
        <taxon>Dikarya</taxon>
        <taxon>Ascomycota</taxon>
        <taxon>Saccharomycotina</taxon>
        <taxon>Dipodascomycetes</taxon>
        <taxon>Dipodascales</taxon>
        <taxon>Trichomonascaceae</taxon>
        <taxon>Starmerella</taxon>
    </lineage>
</organism>
<comment type="caution">
    <text evidence="9">The sequence shown here is derived from an EMBL/GenBank/DDBJ whole genome shotgun (WGS) entry which is preliminary data.</text>
</comment>
<evidence type="ECO:0000259" key="8">
    <source>
        <dbReference type="PROSITE" id="PS51352"/>
    </source>
</evidence>
<dbReference type="PANTHER" id="PTHR10681:SF121">
    <property type="entry name" value="ALKYL HYDROPEROXIDE REDUCTASE C"/>
    <property type="match status" value="1"/>
</dbReference>
<protein>
    <submittedName>
        <fullName evidence="9">Thioredoxin peroxidase</fullName>
    </submittedName>
</protein>
<dbReference type="EMBL" id="BTGC01000008">
    <property type="protein sequence ID" value="GMM53162.1"/>
    <property type="molecule type" value="Genomic_DNA"/>
</dbReference>
<dbReference type="GO" id="GO:0033554">
    <property type="term" value="P:cellular response to stress"/>
    <property type="evidence" value="ECO:0007669"/>
    <property type="project" value="TreeGrafter"/>
</dbReference>
<dbReference type="Gene3D" id="3.30.1020.10">
    <property type="entry name" value="Antioxidant, Horf6, Chain A, domain2"/>
    <property type="match status" value="1"/>
</dbReference>
<evidence type="ECO:0000313" key="10">
    <source>
        <dbReference type="Proteomes" id="UP001362899"/>
    </source>
</evidence>
<keyword evidence="3 6" id="KW-0560">Oxidoreductase</keyword>
<dbReference type="Gene3D" id="3.40.30.10">
    <property type="entry name" value="Glutaredoxin"/>
    <property type="match status" value="1"/>
</dbReference>
<keyword evidence="10" id="KW-1185">Reference proteome</keyword>
<dbReference type="FunFam" id="3.40.30.10:FF:000011">
    <property type="entry name" value="Peroxiredoxin PRX1"/>
    <property type="match status" value="1"/>
</dbReference>
<evidence type="ECO:0000313" key="9">
    <source>
        <dbReference type="EMBL" id="GMM53162.1"/>
    </source>
</evidence>
<evidence type="ECO:0000256" key="1">
    <source>
        <dbReference type="ARBA" id="ARBA00022559"/>
    </source>
</evidence>
<dbReference type="AlphaFoldDB" id="A0AAV5RPJ2"/>
<feature type="active site" description="Cysteine sulfenic acid (-SOH) intermediate; for peroxidase activity" evidence="7">
    <location>
        <position position="71"/>
    </location>
</feature>
<evidence type="ECO:0000256" key="5">
    <source>
        <dbReference type="ARBA" id="ARBA00025719"/>
    </source>
</evidence>
<keyword evidence="4 6" id="KW-0676">Redox-active center</keyword>
<dbReference type="PROSITE" id="PS51352">
    <property type="entry name" value="THIOREDOXIN_2"/>
    <property type="match status" value="1"/>
</dbReference>
<dbReference type="GO" id="GO:0045454">
    <property type="term" value="P:cell redox homeostasis"/>
    <property type="evidence" value="ECO:0007669"/>
    <property type="project" value="TreeGrafter"/>
</dbReference>
<evidence type="ECO:0000256" key="7">
    <source>
        <dbReference type="PIRSR" id="PIRSR000239-1"/>
    </source>
</evidence>
<dbReference type="PIRSF" id="PIRSF000239">
    <property type="entry name" value="AHPC"/>
    <property type="match status" value="1"/>
</dbReference>
<dbReference type="FunFam" id="3.30.1020.10:FF:000001">
    <property type="entry name" value="1-Cys peroxiredoxin"/>
    <property type="match status" value="1"/>
</dbReference>
<dbReference type="NCBIfam" id="NF009668">
    <property type="entry name" value="PRK13189.1"/>
    <property type="match status" value="1"/>
</dbReference>
<keyword evidence="2 6" id="KW-0049">Antioxidant</keyword>
<reference evidence="9 10" key="1">
    <citation type="journal article" date="2023" name="Elife">
        <title>Identification of key yeast species and microbe-microbe interactions impacting larval growth of Drosophila in the wild.</title>
        <authorList>
            <person name="Mure A."/>
            <person name="Sugiura Y."/>
            <person name="Maeda R."/>
            <person name="Honda K."/>
            <person name="Sakurai N."/>
            <person name="Takahashi Y."/>
            <person name="Watada M."/>
            <person name="Katoh T."/>
            <person name="Gotoh A."/>
            <person name="Gotoh Y."/>
            <person name="Taniguchi I."/>
            <person name="Nakamura K."/>
            <person name="Hayashi T."/>
            <person name="Katayama T."/>
            <person name="Uemura T."/>
            <person name="Hattori Y."/>
        </authorList>
    </citation>
    <scope>NUCLEOTIDE SEQUENCE [LARGE SCALE GENOMIC DNA]</scope>
    <source>
        <strain evidence="9 10">SB-73</strain>
    </source>
</reference>
<dbReference type="Proteomes" id="UP001362899">
    <property type="component" value="Unassembled WGS sequence"/>
</dbReference>
<sequence length="241" mass="26943">MLRIKPSFQNVSKFTRFYSKFAAEKQPVLRIGSLAPNFQAPSTHGPIDFHKFIDNKWTVLFSHPADFTPVCTTELGGFAKLQKDFAAIDTQLIGLSADSIEEHKKWIKDIDEIGGSQSQVEYPIIADESREVAFLYNMVDEKGFKDLATALTIRNVFVIDPSKKIRLYVVYPASVGRNISEILRVVKALQTTDKLGVATPANWQGGDDVIIPPSVSTEDAQAKFGDVRVVKPYLRYTKSTK</sequence>
<dbReference type="SUPFAM" id="SSF52833">
    <property type="entry name" value="Thioredoxin-like"/>
    <property type="match status" value="1"/>
</dbReference>
<dbReference type="GO" id="GO:0005829">
    <property type="term" value="C:cytosol"/>
    <property type="evidence" value="ECO:0007669"/>
    <property type="project" value="TreeGrafter"/>
</dbReference>
<dbReference type="InterPro" id="IPR000866">
    <property type="entry name" value="AhpC/TSA"/>
</dbReference>
<dbReference type="GO" id="GO:0006979">
    <property type="term" value="P:response to oxidative stress"/>
    <property type="evidence" value="ECO:0007669"/>
    <property type="project" value="TreeGrafter"/>
</dbReference>
<dbReference type="Pfam" id="PF00578">
    <property type="entry name" value="AhpC-TSA"/>
    <property type="match status" value="1"/>
</dbReference>
<dbReference type="GO" id="GO:0042744">
    <property type="term" value="P:hydrogen peroxide catabolic process"/>
    <property type="evidence" value="ECO:0007669"/>
    <property type="project" value="TreeGrafter"/>
</dbReference>
<dbReference type="InterPro" id="IPR045020">
    <property type="entry name" value="PRX_1cys"/>
</dbReference>
<feature type="domain" description="Thioredoxin" evidence="8">
    <location>
        <begin position="29"/>
        <end position="191"/>
    </location>
</feature>
<comment type="function">
    <text evidence="6">Thiol-specific peroxidase that catalyzes the reduction of hydrogen peroxide and organic hydroperoxides to water and alcohols, respectively.</text>
</comment>
<accession>A0AAV5RPJ2</accession>